<dbReference type="Proteomes" id="UP000189796">
    <property type="component" value="Chromosome I"/>
</dbReference>
<reference evidence="1 2" key="1">
    <citation type="submission" date="2016-11" db="EMBL/GenBank/DDBJ databases">
        <authorList>
            <person name="Jaros S."/>
            <person name="Januszkiewicz K."/>
            <person name="Wedrychowicz H."/>
        </authorList>
    </citation>
    <scope>NUCLEOTIDE SEQUENCE [LARGE SCALE GENOMIC DNA]</scope>
    <source>
        <strain evidence="1 2">GAS138</strain>
    </source>
</reference>
<accession>A0A1M5NEN7</accession>
<dbReference type="EMBL" id="LT670817">
    <property type="protein sequence ID" value="SHG88044.1"/>
    <property type="molecule type" value="Genomic_DNA"/>
</dbReference>
<dbReference type="AlphaFoldDB" id="A0A1M5NEN7"/>
<evidence type="ECO:0000313" key="1">
    <source>
        <dbReference type="EMBL" id="SHG88044.1"/>
    </source>
</evidence>
<name>A0A1M5NEN7_9BRAD</name>
<proteinExistence type="predicted"/>
<evidence type="ECO:0000313" key="2">
    <source>
        <dbReference type="Proteomes" id="UP000189796"/>
    </source>
</evidence>
<organism evidence="1 2">
    <name type="scientific">Bradyrhizobium erythrophlei</name>
    <dbReference type="NCBI Taxonomy" id="1437360"/>
    <lineage>
        <taxon>Bacteria</taxon>
        <taxon>Pseudomonadati</taxon>
        <taxon>Pseudomonadota</taxon>
        <taxon>Alphaproteobacteria</taxon>
        <taxon>Hyphomicrobiales</taxon>
        <taxon>Nitrobacteraceae</taxon>
        <taxon>Bradyrhizobium</taxon>
    </lineage>
</organism>
<dbReference type="RefSeq" id="WP_079601892.1">
    <property type="nucleotide sequence ID" value="NZ_LT670817.1"/>
</dbReference>
<protein>
    <submittedName>
        <fullName evidence="1">Uncharacterized protein</fullName>
    </submittedName>
</protein>
<gene>
    <name evidence="1" type="ORF">SAMN05443248_2967</name>
</gene>
<sequence length="81" mass="9355">MANLSKPMKRDVQRRIKEAARYVERQWGHGWPRLGQTLQEALVRAEILAEINRLDCTGTDPAAYRDLVEDLAFAAMQWEAK</sequence>